<proteinExistence type="predicted"/>
<evidence type="ECO:0000313" key="2">
    <source>
        <dbReference type="EMBL" id="CAK9018883.1"/>
    </source>
</evidence>
<keyword evidence="3" id="KW-1185">Reference proteome</keyword>
<sequence length="222" mass="23847">DFPHWAVDKSTSLPGEHGLLGQMDRAETKDIRWAFDYWQSKSKAEFQEYAGLYYGYLLAIIADILKAGLLRWVGSRVEQRVRLGLSDLFAEGRTTTSRTAMPGLRENTPSPATSAMADAPRLPAELQPLWAIVSQECSASCLAMLEPHLSMFVQVADLANQQGLPRLRAFLKCIGGATVASPSLRSATALPGGVTVASPSLPSAALLAALACLCWCALAAQN</sequence>
<reference evidence="2 3" key="1">
    <citation type="submission" date="2024-02" db="EMBL/GenBank/DDBJ databases">
        <authorList>
            <person name="Chen Y."/>
            <person name="Shah S."/>
            <person name="Dougan E. K."/>
            <person name="Thang M."/>
            <person name="Chan C."/>
        </authorList>
    </citation>
    <scope>NUCLEOTIDE SEQUENCE [LARGE SCALE GENOMIC DNA]</scope>
</reference>
<dbReference type="Proteomes" id="UP001642484">
    <property type="component" value="Unassembled WGS sequence"/>
</dbReference>
<name>A0ABP0JWM7_9DINO</name>
<feature type="transmembrane region" description="Helical" evidence="1">
    <location>
        <begin position="53"/>
        <end position="73"/>
    </location>
</feature>
<evidence type="ECO:0000256" key="1">
    <source>
        <dbReference type="SAM" id="Phobius"/>
    </source>
</evidence>
<comment type="caution">
    <text evidence="2">The sequence shown here is derived from an EMBL/GenBank/DDBJ whole genome shotgun (WGS) entry which is preliminary data.</text>
</comment>
<protein>
    <submittedName>
        <fullName evidence="2">Uncharacterized protein</fullName>
    </submittedName>
</protein>
<feature type="non-terminal residue" evidence="2">
    <location>
        <position position="1"/>
    </location>
</feature>
<accession>A0ABP0JWM7</accession>
<keyword evidence="1" id="KW-1133">Transmembrane helix</keyword>
<evidence type="ECO:0000313" key="3">
    <source>
        <dbReference type="Proteomes" id="UP001642484"/>
    </source>
</evidence>
<organism evidence="2 3">
    <name type="scientific">Durusdinium trenchii</name>
    <dbReference type="NCBI Taxonomy" id="1381693"/>
    <lineage>
        <taxon>Eukaryota</taxon>
        <taxon>Sar</taxon>
        <taxon>Alveolata</taxon>
        <taxon>Dinophyceae</taxon>
        <taxon>Suessiales</taxon>
        <taxon>Symbiodiniaceae</taxon>
        <taxon>Durusdinium</taxon>
    </lineage>
</organism>
<keyword evidence="1" id="KW-0812">Transmembrane</keyword>
<dbReference type="EMBL" id="CAXAMN010006703">
    <property type="protein sequence ID" value="CAK9018883.1"/>
    <property type="molecule type" value="Genomic_DNA"/>
</dbReference>
<gene>
    <name evidence="2" type="ORF">CCMP2556_LOCUS13454</name>
</gene>
<keyword evidence="1" id="KW-0472">Membrane</keyword>